<organism evidence="1 2">
    <name type="scientific">Melastoma candidum</name>
    <dbReference type="NCBI Taxonomy" id="119954"/>
    <lineage>
        <taxon>Eukaryota</taxon>
        <taxon>Viridiplantae</taxon>
        <taxon>Streptophyta</taxon>
        <taxon>Embryophyta</taxon>
        <taxon>Tracheophyta</taxon>
        <taxon>Spermatophyta</taxon>
        <taxon>Magnoliopsida</taxon>
        <taxon>eudicotyledons</taxon>
        <taxon>Gunneridae</taxon>
        <taxon>Pentapetalae</taxon>
        <taxon>rosids</taxon>
        <taxon>malvids</taxon>
        <taxon>Myrtales</taxon>
        <taxon>Melastomataceae</taxon>
        <taxon>Melastomatoideae</taxon>
        <taxon>Melastomateae</taxon>
        <taxon>Melastoma</taxon>
    </lineage>
</organism>
<comment type="caution">
    <text evidence="1">The sequence shown here is derived from an EMBL/GenBank/DDBJ whole genome shotgun (WGS) entry which is preliminary data.</text>
</comment>
<sequence length="203" mass="21411">MKIKSTIFFLILALTCCPLQGALPLCSEVVNPLQPCFPYLKGRGGPTSVCCNGVGGLIGLAETKSGLELICKCLKDALEHASYDPNLIPTVTTKCGYGNIGLPPISQETNCAEADVDTKAAVAHPGGAVEGGDVHRDYGGSSWRWSRKRRVVTKATVAHSEGGSEGGWLLPELRLLTLMVGVKTNETLRGLPSSGNPNNYTKG</sequence>
<dbReference type="EMBL" id="CM042891">
    <property type="protein sequence ID" value="KAI4304946.1"/>
    <property type="molecule type" value="Genomic_DNA"/>
</dbReference>
<name>A0ACB9L559_9MYRT</name>
<dbReference type="Proteomes" id="UP001057402">
    <property type="component" value="Chromosome 12"/>
</dbReference>
<proteinExistence type="predicted"/>
<protein>
    <submittedName>
        <fullName evidence="1">Uncharacterized protein</fullName>
    </submittedName>
</protein>
<gene>
    <name evidence="1" type="ORF">MLD38_040400</name>
</gene>
<reference evidence="2" key="1">
    <citation type="journal article" date="2023" name="Front. Plant Sci.">
        <title>Chromosomal-level genome assembly of Melastoma candidum provides insights into trichome evolution.</title>
        <authorList>
            <person name="Zhong Y."/>
            <person name="Wu W."/>
            <person name="Sun C."/>
            <person name="Zou P."/>
            <person name="Liu Y."/>
            <person name="Dai S."/>
            <person name="Zhou R."/>
        </authorList>
    </citation>
    <scope>NUCLEOTIDE SEQUENCE [LARGE SCALE GENOMIC DNA]</scope>
</reference>
<evidence type="ECO:0000313" key="2">
    <source>
        <dbReference type="Proteomes" id="UP001057402"/>
    </source>
</evidence>
<evidence type="ECO:0000313" key="1">
    <source>
        <dbReference type="EMBL" id="KAI4304946.1"/>
    </source>
</evidence>
<keyword evidence="2" id="KW-1185">Reference proteome</keyword>
<accession>A0ACB9L559</accession>